<keyword evidence="2" id="KW-1185">Reference proteome</keyword>
<evidence type="ECO:0000313" key="2">
    <source>
        <dbReference type="Proteomes" id="UP001177744"/>
    </source>
</evidence>
<evidence type="ECO:0000313" key="1">
    <source>
        <dbReference type="EMBL" id="KAK1327340.1"/>
    </source>
</evidence>
<dbReference type="AlphaFoldDB" id="A0AA40H9U9"/>
<reference evidence="1" key="1">
    <citation type="submission" date="2023-06" db="EMBL/GenBank/DDBJ databases">
        <title>Reference genome for the Northern bat (Eptesicus nilssonii), a most northern bat species.</title>
        <authorList>
            <person name="Laine V.N."/>
            <person name="Pulliainen A.T."/>
            <person name="Lilley T.M."/>
        </authorList>
    </citation>
    <scope>NUCLEOTIDE SEQUENCE</scope>
    <source>
        <strain evidence="1">BLF_Eptnil</strain>
        <tissue evidence="1">Kidney</tissue>
    </source>
</reference>
<dbReference type="PANTHER" id="PTHR14947">
    <property type="entry name" value="ZINC FINGER PROTEIN"/>
    <property type="match status" value="1"/>
</dbReference>
<proteinExistence type="predicted"/>
<dbReference type="InterPro" id="IPR039938">
    <property type="entry name" value="Sp4-like"/>
</dbReference>
<sequence>MSFNQSSTITPHQRVHTGENLRSVVNVGKLLPTISTSLSTGEISLEKSHEHNDCLPSFNTTEFAVEKSPKSVVTVGSSLGNAVTSLNTREFTVVQNLMSVVNVGNLLPAIITSLSRREFTLEKGYTRVLIMGSRAAAPLSQHRSRGHELVGAAAAAVAAAAYSAQRLSVKEETIFLQDRPIRVTDLAQLPTEILGALETANTDLEDS</sequence>
<dbReference type="EMBL" id="JAULJE010000075">
    <property type="protein sequence ID" value="KAK1327340.1"/>
    <property type="molecule type" value="Genomic_DNA"/>
</dbReference>
<comment type="caution">
    <text evidence="1">The sequence shown here is derived from an EMBL/GenBank/DDBJ whole genome shotgun (WGS) entry which is preliminary data.</text>
</comment>
<accession>A0AA40H9U9</accession>
<protein>
    <submittedName>
        <fullName evidence="1">Uncharacterized protein</fullName>
    </submittedName>
</protein>
<dbReference type="PANTHER" id="PTHR14947:SF25">
    <property type="entry name" value="C2H2-TYPE DOMAIN-CONTAINING PROTEIN"/>
    <property type="match status" value="1"/>
</dbReference>
<organism evidence="1 2">
    <name type="scientific">Cnephaeus nilssonii</name>
    <name type="common">Northern bat</name>
    <name type="synonym">Eptesicus nilssonii</name>
    <dbReference type="NCBI Taxonomy" id="3371016"/>
    <lineage>
        <taxon>Eukaryota</taxon>
        <taxon>Metazoa</taxon>
        <taxon>Chordata</taxon>
        <taxon>Craniata</taxon>
        <taxon>Vertebrata</taxon>
        <taxon>Euteleostomi</taxon>
        <taxon>Mammalia</taxon>
        <taxon>Eutheria</taxon>
        <taxon>Laurasiatheria</taxon>
        <taxon>Chiroptera</taxon>
        <taxon>Yangochiroptera</taxon>
        <taxon>Vespertilionidae</taxon>
        <taxon>Cnephaeus</taxon>
    </lineage>
</organism>
<dbReference type="Gene3D" id="3.30.160.60">
    <property type="entry name" value="Classic Zinc Finger"/>
    <property type="match status" value="1"/>
</dbReference>
<dbReference type="Proteomes" id="UP001177744">
    <property type="component" value="Unassembled WGS sequence"/>
</dbReference>
<name>A0AA40H9U9_CNENI</name>
<gene>
    <name evidence="1" type="ORF">QTO34_018109</name>
</gene>